<organism evidence="1 2">
    <name type="scientific">Chiloscyllium punctatum</name>
    <name type="common">Brownbanded bambooshark</name>
    <name type="synonym">Hemiscyllium punctatum</name>
    <dbReference type="NCBI Taxonomy" id="137246"/>
    <lineage>
        <taxon>Eukaryota</taxon>
        <taxon>Metazoa</taxon>
        <taxon>Chordata</taxon>
        <taxon>Craniata</taxon>
        <taxon>Vertebrata</taxon>
        <taxon>Chondrichthyes</taxon>
        <taxon>Elasmobranchii</taxon>
        <taxon>Galeomorphii</taxon>
        <taxon>Galeoidea</taxon>
        <taxon>Orectolobiformes</taxon>
        <taxon>Hemiscylliidae</taxon>
        <taxon>Chiloscyllium</taxon>
    </lineage>
</organism>
<name>A0A401T5W6_CHIPU</name>
<dbReference type="OrthoDB" id="10472023at2759"/>
<dbReference type="EMBL" id="BEZZ01001101">
    <property type="protein sequence ID" value="GCC38039.1"/>
    <property type="molecule type" value="Genomic_DNA"/>
</dbReference>
<dbReference type="PROSITE" id="PS51257">
    <property type="entry name" value="PROKAR_LIPOPROTEIN"/>
    <property type="match status" value="1"/>
</dbReference>
<protein>
    <submittedName>
        <fullName evidence="1">Uncharacterized protein</fullName>
    </submittedName>
</protein>
<proteinExistence type="predicted"/>
<evidence type="ECO:0000313" key="2">
    <source>
        <dbReference type="Proteomes" id="UP000287033"/>
    </source>
</evidence>
<reference evidence="1 2" key="1">
    <citation type="journal article" date="2018" name="Nat. Ecol. Evol.">
        <title>Shark genomes provide insights into elasmobranch evolution and the origin of vertebrates.</title>
        <authorList>
            <person name="Hara Y"/>
            <person name="Yamaguchi K"/>
            <person name="Onimaru K"/>
            <person name="Kadota M"/>
            <person name="Koyanagi M"/>
            <person name="Keeley SD"/>
            <person name="Tatsumi K"/>
            <person name="Tanaka K"/>
            <person name="Motone F"/>
            <person name="Kageyama Y"/>
            <person name="Nozu R"/>
            <person name="Adachi N"/>
            <person name="Nishimura O"/>
            <person name="Nakagawa R"/>
            <person name="Tanegashima C"/>
            <person name="Kiyatake I"/>
            <person name="Matsumoto R"/>
            <person name="Murakumo K"/>
            <person name="Nishida K"/>
            <person name="Terakita A"/>
            <person name="Kuratani S"/>
            <person name="Sato K"/>
            <person name="Hyodo S Kuraku.S."/>
        </authorList>
    </citation>
    <scope>NUCLEOTIDE SEQUENCE [LARGE SCALE GENOMIC DNA]</scope>
</reference>
<comment type="caution">
    <text evidence="1">The sequence shown here is derived from an EMBL/GenBank/DDBJ whole genome shotgun (WGS) entry which is preliminary data.</text>
</comment>
<sequence length="122" mass="13340">MAKNKLRRKPFQKGWEGFGGTHVSVSCSCFTEGLHRTTPKNAERIQTLQMDLDHHPRNCGKTSRPFVALLNTEKVVKVKPSSGNQSGQGSFDISSDLKLVSGVEPSIRTNLSEGWAVGDRSG</sequence>
<accession>A0A401T5W6</accession>
<keyword evidence="2" id="KW-1185">Reference proteome</keyword>
<evidence type="ECO:0000313" key="1">
    <source>
        <dbReference type="EMBL" id="GCC38039.1"/>
    </source>
</evidence>
<dbReference type="AlphaFoldDB" id="A0A401T5W6"/>
<dbReference type="Proteomes" id="UP000287033">
    <property type="component" value="Unassembled WGS sequence"/>
</dbReference>
<gene>
    <name evidence="1" type="ORF">chiPu_0016550</name>
</gene>